<accession>A0A381R720</accession>
<evidence type="ECO:0000313" key="2">
    <source>
        <dbReference type="EMBL" id="SUZ85667.1"/>
    </source>
</evidence>
<dbReference type="EMBL" id="UINC01001646">
    <property type="protein sequence ID" value="SUZ85667.1"/>
    <property type="molecule type" value="Genomic_DNA"/>
</dbReference>
<dbReference type="PANTHER" id="PTHR30289">
    <property type="entry name" value="UNCHARACTERIZED PROTEIN YBCL-RELATED"/>
    <property type="match status" value="1"/>
</dbReference>
<proteinExistence type="predicted"/>
<protein>
    <recommendedName>
        <fullName evidence="1">YHYH domain-containing protein</fullName>
    </recommendedName>
</protein>
<organism evidence="2">
    <name type="scientific">marine metagenome</name>
    <dbReference type="NCBI Taxonomy" id="408172"/>
    <lineage>
        <taxon>unclassified sequences</taxon>
        <taxon>metagenomes</taxon>
        <taxon>ecological metagenomes</taxon>
    </lineage>
</organism>
<dbReference type="PANTHER" id="PTHR30289:SF8">
    <property type="entry name" value="YHYH DOMAIN-CONTAINING PROTEIN"/>
    <property type="match status" value="1"/>
</dbReference>
<dbReference type="PROSITE" id="PS51257">
    <property type="entry name" value="PROKAR_LIPOPROTEIN"/>
    <property type="match status" value="1"/>
</dbReference>
<reference evidence="2" key="1">
    <citation type="submission" date="2018-05" db="EMBL/GenBank/DDBJ databases">
        <authorList>
            <person name="Lanie J.A."/>
            <person name="Ng W.-L."/>
            <person name="Kazmierczak K.M."/>
            <person name="Andrzejewski T.M."/>
            <person name="Davidsen T.M."/>
            <person name="Wayne K.J."/>
            <person name="Tettelin H."/>
            <person name="Glass J.I."/>
            <person name="Rusch D."/>
            <person name="Podicherti R."/>
            <person name="Tsui H.-C.T."/>
            <person name="Winkler M.E."/>
        </authorList>
    </citation>
    <scope>NUCLEOTIDE SEQUENCE</scope>
</reference>
<feature type="domain" description="YHYH" evidence="1">
    <location>
        <begin position="209"/>
        <end position="245"/>
    </location>
</feature>
<sequence>MKSKILAISVLLLIGCNSSNIISPYDDGGDNNSGSGGSGNTDLPVGFTKFIDTHTDVYISGNYVVVETAGIPNHNSPYWGAGHANYESPHSGMNINPNIITTQNFKFYIPLNPTVAGMVASTPLGAIGVSLSGVPFYNQYAGPNNQPLAQETGSFDVYYGHPQQTGQYHYHWEPLYLTSADNSILIGYSLDGFPIYGPTNQTDGNYPTNLDEINGHTHVTNEYPDGIYHYHVTSTVPYLIGGYKGTVGATSGGGYFTN</sequence>
<dbReference type="AlphaFoldDB" id="A0A381R720"/>
<dbReference type="InterPro" id="IPR025924">
    <property type="entry name" value="YHYH_dom"/>
</dbReference>
<name>A0A381R720_9ZZZZ</name>
<dbReference type="Pfam" id="PF14240">
    <property type="entry name" value="YHYH"/>
    <property type="match status" value="2"/>
</dbReference>
<evidence type="ECO:0000259" key="1">
    <source>
        <dbReference type="Pfam" id="PF14240"/>
    </source>
</evidence>
<gene>
    <name evidence="2" type="ORF">METZ01_LOCUS38521</name>
</gene>
<feature type="domain" description="YHYH" evidence="1">
    <location>
        <begin position="107"/>
        <end position="203"/>
    </location>
</feature>